<evidence type="ECO:0000313" key="2">
    <source>
        <dbReference type="Proteomes" id="UP001607302"/>
    </source>
</evidence>
<dbReference type="AlphaFoldDB" id="A0ABD2A5X0"/>
<proteinExistence type="predicted"/>
<gene>
    <name evidence="1" type="ORF">V1478_013578</name>
</gene>
<accession>A0ABD2A5X0</accession>
<comment type="caution">
    <text evidence="1">The sequence shown here is derived from an EMBL/GenBank/DDBJ whole genome shotgun (WGS) entry which is preliminary data.</text>
</comment>
<sequence>MTTNFDETNTALFYKDLFEWWNEETGYRFQKIQNPSFYTLKRSRHRFRQEDKINIDYNADSALGYQTNDNLDSTCLENT</sequence>
<name>A0ABD2A5X0_VESSQ</name>
<dbReference type="EMBL" id="JAUDFV010000154">
    <property type="protein sequence ID" value="KAL2715902.1"/>
    <property type="molecule type" value="Genomic_DNA"/>
</dbReference>
<keyword evidence="2" id="KW-1185">Reference proteome</keyword>
<evidence type="ECO:0000313" key="1">
    <source>
        <dbReference type="EMBL" id="KAL2715902.1"/>
    </source>
</evidence>
<protein>
    <submittedName>
        <fullName evidence="1">Uncharacterized protein</fullName>
    </submittedName>
</protein>
<organism evidence="1 2">
    <name type="scientific">Vespula squamosa</name>
    <name type="common">Southern yellow jacket</name>
    <name type="synonym">Wasp</name>
    <dbReference type="NCBI Taxonomy" id="30214"/>
    <lineage>
        <taxon>Eukaryota</taxon>
        <taxon>Metazoa</taxon>
        <taxon>Ecdysozoa</taxon>
        <taxon>Arthropoda</taxon>
        <taxon>Hexapoda</taxon>
        <taxon>Insecta</taxon>
        <taxon>Pterygota</taxon>
        <taxon>Neoptera</taxon>
        <taxon>Endopterygota</taxon>
        <taxon>Hymenoptera</taxon>
        <taxon>Apocrita</taxon>
        <taxon>Aculeata</taxon>
        <taxon>Vespoidea</taxon>
        <taxon>Vespidae</taxon>
        <taxon>Vespinae</taxon>
        <taxon>Vespula</taxon>
    </lineage>
</organism>
<dbReference type="Proteomes" id="UP001607302">
    <property type="component" value="Unassembled WGS sequence"/>
</dbReference>
<reference evidence="1 2" key="1">
    <citation type="journal article" date="2024" name="Ann. Entomol. Soc. Am.">
        <title>Genomic analyses of the southern and eastern yellowjacket wasps (Hymenoptera: Vespidae) reveal evolutionary signatures of social life.</title>
        <authorList>
            <person name="Catto M.A."/>
            <person name="Caine P.B."/>
            <person name="Orr S.E."/>
            <person name="Hunt B.G."/>
            <person name="Goodisman M.A.D."/>
        </authorList>
    </citation>
    <scope>NUCLEOTIDE SEQUENCE [LARGE SCALE GENOMIC DNA]</scope>
    <source>
        <strain evidence="1">233</strain>
        <tissue evidence="1">Head and thorax</tissue>
    </source>
</reference>